<organism evidence="1 2">
    <name type="scientific">Hyalomma asiaticum</name>
    <name type="common">Tick</name>
    <dbReference type="NCBI Taxonomy" id="266040"/>
    <lineage>
        <taxon>Eukaryota</taxon>
        <taxon>Metazoa</taxon>
        <taxon>Ecdysozoa</taxon>
        <taxon>Arthropoda</taxon>
        <taxon>Chelicerata</taxon>
        <taxon>Arachnida</taxon>
        <taxon>Acari</taxon>
        <taxon>Parasitiformes</taxon>
        <taxon>Ixodida</taxon>
        <taxon>Ixodoidea</taxon>
        <taxon>Ixodidae</taxon>
        <taxon>Hyalomminae</taxon>
        <taxon>Hyalomma</taxon>
    </lineage>
</organism>
<keyword evidence="2" id="KW-1185">Reference proteome</keyword>
<comment type="caution">
    <text evidence="1">The sequence shown here is derived from an EMBL/GenBank/DDBJ whole genome shotgun (WGS) entry which is preliminary data.</text>
</comment>
<reference evidence="1" key="1">
    <citation type="submission" date="2020-05" db="EMBL/GenBank/DDBJ databases">
        <title>Large-scale comparative analyses of tick genomes elucidate their genetic diversity and vector capacities.</title>
        <authorList>
            <person name="Jia N."/>
            <person name="Wang J."/>
            <person name="Shi W."/>
            <person name="Du L."/>
            <person name="Sun Y."/>
            <person name="Zhan W."/>
            <person name="Jiang J."/>
            <person name="Wang Q."/>
            <person name="Zhang B."/>
            <person name="Ji P."/>
            <person name="Sakyi L.B."/>
            <person name="Cui X."/>
            <person name="Yuan T."/>
            <person name="Jiang B."/>
            <person name="Yang W."/>
            <person name="Lam T.T.-Y."/>
            <person name="Chang Q."/>
            <person name="Ding S."/>
            <person name="Wang X."/>
            <person name="Zhu J."/>
            <person name="Ruan X."/>
            <person name="Zhao L."/>
            <person name="Wei J."/>
            <person name="Que T."/>
            <person name="Du C."/>
            <person name="Cheng J."/>
            <person name="Dai P."/>
            <person name="Han X."/>
            <person name="Huang E."/>
            <person name="Gao Y."/>
            <person name="Liu J."/>
            <person name="Shao H."/>
            <person name="Ye R."/>
            <person name="Li L."/>
            <person name="Wei W."/>
            <person name="Wang X."/>
            <person name="Wang C."/>
            <person name="Yang T."/>
            <person name="Huo Q."/>
            <person name="Li W."/>
            <person name="Guo W."/>
            <person name="Chen H."/>
            <person name="Zhou L."/>
            <person name="Ni X."/>
            <person name="Tian J."/>
            <person name="Zhou Y."/>
            <person name="Sheng Y."/>
            <person name="Liu T."/>
            <person name="Pan Y."/>
            <person name="Xia L."/>
            <person name="Li J."/>
            <person name="Zhao F."/>
            <person name="Cao W."/>
        </authorList>
    </citation>
    <scope>NUCLEOTIDE SEQUENCE</scope>
    <source>
        <strain evidence="1">Hyas-2018</strain>
    </source>
</reference>
<sequence length="352" mass="39045">MLVVISTFFQAYSARDMYLHVHWWFVQILGVLASNILFNAFRRDPERGALIQNVICSVQVTLNYNAILASEMRAQQEPSRQVNAVTALNNVHMATVSKVSSAMGARLALLLEEMEPLLWPTEEYSSEDSLLRLYGNATVGDEDPSFVHLWLSRAASYQQSRTSLDERSSEASVFKMDASLMSSHHIMSRVVSLSLAAIKAPFYYPDATSAIVYGGLGFVYATELVRVLNSLSLLLNGSSTIEPSQSGFSQSYVSAPYSCTGMDAVDIYPRYMALELAYATYRQFRDEAEDVPLTNAKGYSPEQVFFATVCYTLCDMEEGAASCTSHMKHFPEFGAAFSCPSSFAWAPCDILH</sequence>
<gene>
    <name evidence="1" type="ORF">HPB50_004480</name>
</gene>
<dbReference type="Proteomes" id="UP000821845">
    <property type="component" value="Chromosome 4"/>
</dbReference>
<accession>A0ACB7SCG4</accession>
<protein>
    <submittedName>
        <fullName evidence="1">Uncharacterized protein</fullName>
    </submittedName>
</protein>
<name>A0ACB7SCG4_HYAAI</name>
<evidence type="ECO:0000313" key="1">
    <source>
        <dbReference type="EMBL" id="KAH6932295.1"/>
    </source>
</evidence>
<evidence type="ECO:0000313" key="2">
    <source>
        <dbReference type="Proteomes" id="UP000821845"/>
    </source>
</evidence>
<dbReference type="EMBL" id="CM023484">
    <property type="protein sequence ID" value="KAH6932295.1"/>
    <property type="molecule type" value="Genomic_DNA"/>
</dbReference>
<proteinExistence type="predicted"/>